<dbReference type="SUPFAM" id="SSF56112">
    <property type="entry name" value="Protein kinase-like (PK-like)"/>
    <property type="match status" value="1"/>
</dbReference>
<dbReference type="FunFam" id="1.10.510.10:FF:000071">
    <property type="entry name" value="Mitogen-activated protein kinase kinase kinase 3 isoform 2"/>
    <property type="match status" value="1"/>
</dbReference>
<name>A0A498STV1_ACAVI</name>
<evidence type="ECO:0000256" key="6">
    <source>
        <dbReference type="PROSITE-ProRule" id="PRU10141"/>
    </source>
</evidence>
<dbReference type="PROSITE" id="PS00107">
    <property type="entry name" value="PROTEIN_KINASE_ATP"/>
    <property type="match status" value="1"/>
</dbReference>
<proteinExistence type="predicted"/>
<dbReference type="GO" id="GO:0004674">
    <property type="term" value="F:protein serine/threonine kinase activity"/>
    <property type="evidence" value="ECO:0007669"/>
    <property type="project" value="UniProtKB-KW"/>
</dbReference>
<organism evidence="9 10">
    <name type="scientific">Acanthocheilonema viteae</name>
    <name type="common">Filarial nematode worm</name>
    <name type="synonym">Dipetalonema viteae</name>
    <dbReference type="NCBI Taxonomy" id="6277"/>
    <lineage>
        <taxon>Eukaryota</taxon>
        <taxon>Metazoa</taxon>
        <taxon>Ecdysozoa</taxon>
        <taxon>Nematoda</taxon>
        <taxon>Chromadorea</taxon>
        <taxon>Rhabditida</taxon>
        <taxon>Spirurina</taxon>
        <taxon>Spiruromorpha</taxon>
        <taxon>Filarioidea</taxon>
        <taxon>Onchocercidae</taxon>
        <taxon>Acanthocheilonema</taxon>
    </lineage>
</organism>
<dbReference type="PANTHER" id="PTHR11584:SF369">
    <property type="entry name" value="MITOGEN-ACTIVATED PROTEIN KINASE KINASE KINASE 19-RELATED"/>
    <property type="match status" value="1"/>
</dbReference>
<evidence type="ECO:0000259" key="7">
    <source>
        <dbReference type="PROSITE" id="PS50011"/>
    </source>
</evidence>
<evidence type="ECO:0000256" key="4">
    <source>
        <dbReference type="ARBA" id="ARBA00022777"/>
    </source>
</evidence>
<evidence type="ECO:0000313" key="8">
    <source>
        <dbReference type="EMBL" id="VBB29782.1"/>
    </source>
</evidence>
<keyword evidence="2" id="KW-0808">Transferase</keyword>
<dbReference type="EMBL" id="UPTC01000694">
    <property type="protein sequence ID" value="VBB29782.1"/>
    <property type="molecule type" value="Genomic_DNA"/>
</dbReference>
<feature type="domain" description="Protein kinase" evidence="7">
    <location>
        <begin position="217"/>
        <end position="492"/>
    </location>
</feature>
<keyword evidence="3 6" id="KW-0547">Nucleotide-binding</keyword>
<dbReference type="SMART" id="SM00220">
    <property type="entry name" value="S_TKc"/>
    <property type="match status" value="1"/>
</dbReference>
<evidence type="ECO:0000256" key="3">
    <source>
        <dbReference type="ARBA" id="ARBA00022741"/>
    </source>
</evidence>
<dbReference type="Gene3D" id="3.10.20.90">
    <property type="entry name" value="Phosphatidylinositol 3-kinase Catalytic Subunit, Chain A, domain 1"/>
    <property type="match status" value="1"/>
</dbReference>
<dbReference type="PANTHER" id="PTHR11584">
    <property type="entry name" value="SERINE/THREONINE PROTEIN KINASE"/>
    <property type="match status" value="1"/>
</dbReference>
<dbReference type="InterPro" id="IPR000719">
    <property type="entry name" value="Prot_kinase_dom"/>
</dbReference>
<keyword evidence="1" id="KW-0723">Serine/threonine-protein kinase</keyword>
<dbReference type="Gene3D" id="1.10.510.10">
    <property type="entry name" value="Transferase(Phosphotransferase) domain 1"/>
    <property type="match status" value="1"/>
</dbReference>
<dbReference type="STRING" id="6277.A0A498STV1"/>
<sequence>MNDKIEEKEEQEIIRADICSAIRNGLIEMMINSAKEQVSISSAPFTDFKIRIKAEFRGEKFCFEMDRPLVFDELQVHLNSRCNLKLNIYYTLRNHELIVPIRNQLELDRAVELVDLDRTAHQRSLRLLLSRYQPDNRLPSLLACSPIPDASGTFSVQSSKIVEIPYWECRSSCSSTSTGMMSTSRQNGSSVSSGVVLADCDEHFQKDTSIQCAPNNWKQGKCIGSGAFGKVYVCVDVDTGKEVALKRFNICRGDKHLKNHIIQLANEINLLSTIQHDRIVQYLGAQQIDDSICIFIEYMTGGSVKDCIATYGPLSSTVAGKYTYQVLQGLEYLHRNEIIHRDIKPANILRDSNGNVKIGDFGSAKRLQTICSQQGELLFSYLIFSSTATTFIGTPNYMAPEVVLGRRRHGRKADIWSVGCTLVEMLTTKPPWDDLEPMAIISNIAKHNPNYELPLEVNPNLAYLISIIFEREVDKRPSASQLLNNFVFHEFLNTS</sequence>
<evidence type="ECO:0000256" key="2">
    <source>
        <dbReference type="ARBA" id="ARBA00022679"/>
    </source>
</evidence>
<keyword evidence="5 6" id="KW-0067">ATP-binding</keyword>
<accession>A0A498STV1</accession>
<evidence type="ECO:0000256" key="5">
    <source>
        <dbReference type="ARBA" id="ARBA00022840"/>
    </source>
</evidence>
<feature type="binding site" evidence="6">
    <location>
        <position position="246"/>
    </location>
    <ligand>
        <name>ATP</name>
        <dbReference type="ChEBI" id="CHEBI:30616"/>
    </ligand>
</feature>
<dbReference type="SMART" id="SM00666">
    <property type="entry name" value="PB1"/>
    <property type="match status" value="1"/>
</dbReference>
<dbReference type="SUPFAM" id="SSF54277">
    <property type="entry name" value="CAD &amp; PB1 domains"/>
    <property type="match status" value="1"/>
</dbReference>
<dbReference type="EMBL" id="UPTC01002508">
    <property type="protein sequence ID" value="VBB33564.1"/>
    <property type="molecule type" value="Genomic_DNA"/>
</dbReference>
<dbReference type="InterPro" id="IPR017441">
    <property type="entry name" value="Protein_kinase_ATP_BS"/>
</dbReference>
<dbReference type="Pfam" id="PF00069">
    <property type="entry name" value="Pkinase"/>
    <property type="match status" value="1"/>
</dbReference>
<protein>
    <recommendedName>
        <fullName evidence="7">Protein kinase domain-containing protein</fullName>
    </recommendedName>
</protein>
<dbReference type="AlphaFoldDB" id="A0A498STV1"/>
<gene>
    <name evidence="8" type="ORF">NAV_LOCUS4573</name>
    <name evidence="9" type="ORF">NAV_LOCUS8355</name>
</gene>
<evidence type="ECO:0000313" key="9">
    <source>
        <dbReference type="EMBL" id="VBB33564.1"/>
    </source>
</evidence>
<reference evidence="9 10" key="1">
    <citation type="submission" date="2018-08" db="EMBL/GenBank/DDBJ databases">
        <authorList>
            <person name="Laetsch R D."/>
            <person name="Stevens L."/>
            <person name="Kumar S."/>
            <person name="Blaxter L. M."/>
        </authorList>
    </citation>
    <scope>NUCLEOTIDE SEQUENCE [LARGE SCALE GENOMIC DNA]</scope>
</reference>
<keyword evidence="10" id="KW-1185">Reference proteome</keyword>
<evidence type="ECO:0000313" key="10">
    <source>
        <dbReference type="Proteomes" id="UP000276991"/>
    </source>
</evidence>
<dbReference type="PROSITE" id="PS50011">
    <property type="entry name" value="PROTEIN_KINASE_DOM"/>
    <property type="match status" value="1"/>
</dbReference>
<dbReference type="OrthoDB" id="8693905at2759"/>
<dbReference type="InterPro" id="IPR000270">
    <property type="entry name" value="PB1_dom"/>
</dbReference>
<keyword evidence="4" id="KW-0418">Kinase</keyword>
<dbReference type="GO" id="GO:0035556">
    <property type="term" value="P:intracellular signal transduction"/>
    <property type="evidence" value="ECO:0007669"/>
    <property type="project" value="UniProtKB-ARBA"/>
</dbReference>
<dbReference type="Pfam" id="PF00564">
    <property type="entry name" value="PB1"/>
    <property type="match status" value="1"/>
</dbReference>
<dbReference type="Proteomes" id="UP000276991">
    <property type="component" value="Unassembled WGS sequence"/>
</dbReference>
<dbReference type="GO" id="GO:0005524">
    <property type="term" value="F:ATP binding"/>
    <property type="evidence" value="ECO:0007669"/>
    <property type="project" value="UniProtKB-UniRule"/>
</dbReference>
<dbReference type="InterPro" id="IPR011009">
    <property type="entry name" value="Kinase-like_dom_sf"/>
</dbReference>
<evidence type="ECO:0000256" key="1">
    <source>
        <dbReference type="ARBA" id="ARBA00022527"/>
    </source>
</evidence>